<dbReference type="InterPro" id="IPR002347">
    <property type="entry name" value="SDR_fam"/>
</dbReference>
<dbReference type="PANTHER" id="PTHR44196:SF1">
    <property type="entry name" value="DEHYDROGENASE_REDUCTASE SDR FAMILY MEMBER 7B"/>
    <property type="match status" value="1"/>
</dbReference>
<organism evidence="5 6">
    <name type="scientific">Hymenobacter glacieicola</name>
    <dbReference type="NCBI Taxonomy" id="1562124"/>
    <lineage>
        <taxon>Bacteria</taxon>
        <taxon>Pseudomonadati</taxon>
        <taxon>Bacteroidota</taxon>
        <taxon>Cytophagia</taxon>
        <taxon>Cytophagales</taxon>
        <taxon>Hymenobacteraceae</taxon>
        <taxon>Hymenobacter</taxon>
    </lineage>
</organism>
<sequence>MLLLGGTTSPEPMKPDTRNTLLAAAAGAVGLLAATLYSNRRGSYELAGQVVLITGGSRGLGLILARQAVAEGAKVAICARDAEELERARQELTQGGAEVLALVRDLTNAEEVQTLVAEVQHQLGPIDVLVNNAGIITAGPLDNIELRDYQDSMDTHFWAPLHAMQAVLPSMRRRGAGRIVNIASVGGKVPVPHLAPYCASKFALVGLSESYRAELLQYGIQVTTVCPGLMRTGSARHAIVKGQHKKEYAAFIIADSLPMLSMDADAAGRQIWNACRRGDAEVILSVPAKVLSTLHGLFPGTTADVLSWVNRSLPKSGGPLGDERRRGYESESELSRSWLTTLTRKAEKQNNER</sequence>
<dbReference type="SUPFAM" id="SSF51735">
    <property type="entry name" value="NAD(P)-binding Rossmann-fold domains"/>
    <property type="match status" value="1"/>
</dbReference>
<comment type="caution">
    <text evidence="5">The sequence shown here is derived from an EMBL/GenBank/DDBJ whole genome shotgun (WGS) entry which is preliminary data.</text>
</comment>
<dbReference type="EMBL" id="BMGS01000009">
    <property type="protein sequence ID" value="GGG55244.1"/>
    <property type="molecule type" value="Genomic_DNA"/>
</dbReference>
<proteinExistence type="inferred from homology"/>
<dbReference type="PANTHER" id="PTHR44196">
    <property type="entry name" value="DEHYDROGENASE/REDUCTASE SDR FAMILY MEMBER 7B"/>
    <property type="match status" value="1"/>
</dbReference>
<dbReference type="Proteomes" id="UP000601361">
    <property type="component" value="Unassembled WGS sequence"/>
</dbReference>
<evidence type="ECO:0000256" key="2">
    <source>
        <dbReference type="ARBA" id="ARBA00023002"/>
    </source>
</evidence>
<feature type="domain" description="Ketoreductase" evidence="4">
    <location>
        <begin position="49"/>
        <end position="233"/>
    </location>
</feature>
<evidence type="ECO:0000259" key="4">
    <source>
        <dbReference type="SMART" id="SM00822"/>
    </source>
</evidence>
<comment type="similarity">
    <text evidence="1 3">Belongs to the short-chain dehydrogenases/reductases (SDR) family.</text>
</comment>
<gene>
    <name evidence="5" type="ORF">GCM10011378_34280</name>
</gene>
<reference evidence="6" key="1">
    <citation type="journal article" date="2019" name="Int. J. Syst. Evol. Microbiol.">
        <title>The Global Catalogue of Microorganisms (GCM) 10K type strain sequencing project: providing services to taxonomists for standard genome sequencing and annotation.</title>
        <authorList>
            <consortium name="The Broad Institute Genomics Platform"/>
            <consortium name="The Broad Institute Genome Sequencing Center for Infectious Disease"/>
            <person name="Wu L."/>
            <person name="Ma J."/>
        </authorList>
    </citation>
    <scope>NUCLEOTIDE SEQUENCE [LARGE SCALE GENOMIC DNA]</scope>
    <source>
        <strain evidence="6">CGMCC 1.12990</strain>
    </source>
</reference>
<dbReference type="PRINTS" id="PR00081">
    <property type="entry name" value="GDHRDH"/>
</dbReference>
<evidence type="ECO:0000313" key="5">
    <source>
        <dbReference type="EMBL" id="GGG55244.1"/>
    </source>
</evidence>
<dbReference type="InterPro" id="IPR036291">
    <property type="entry name" value="NAD(P)-bd_dom_sf"/>
</dbReference>
<evidence type="ECO:0000256" key="3">
    <source>
        <dbReference type="RuleBase" id="RU000363"/>
    </source>
</evidence>
<dbReference type="PRINTS" id="PR00080">
    <property type="entry name" value="SDRFAMILY"/>
</dbReference>
<dbReference type="Pfam" id="PF00106">
    <property type="entry name" value="adh_short"/>
    <property type="match status" value="1"/>
</dbReference>
<dbReference type="Gene3D" id="3.40.50.720">
    <property type="entry name" value="NAD(P)-binding Rossmann-like Domain"/>
    <property type="match status" value="1"/>
</dbReference>
<accession>A0ABQ1X4Q5</accession>
<name>A0ABQ1X4Q5_9BACT</name>
<dbReference type="InterPro" id="IPR020904">
    <property type="entry name" value="Sc_DH/Rdtase_CS"/>
</dbReference>
<evidence type="ECO:0000313" key="6">
    <source>
        <dbReference type="Proteomes" id="UP000601361"/>
    </source>
</evidence>
<dbReference type="SMART" id="SM00822">
    <property type="entry name" value="PKS_KR"/>
    <property type="match status" value="1"/>
</dbReference>
<evidence type="ECO:0000256" key="1">
    <source>
        <dbReference type="ARBA" id="ARBA00006484"/>
    </source>
</evidence>
<keyword evidence="2" id="KW-0560">Oxidoreductase</keyword>
<protein>
    <submittedName>
        <fullName evidence="5">Ketoacyl reductase</fullName>
    </submittedName>
</protein>
<dbReference type="InterPro" id="IPR057326">
    <property type="entry name" value="KR_dom"/>
</dbReference>
<dbReference type="PROSITE" id="PS00061">
    <property type="entry name" value="ADH_SHORT"/>
    <property type="match status" value="1"/>
</dbReference>
<keyword evidence="6" id="KW-1185">Reference proteome</keyword>